<gene>
    <name evidence="1" type="ORF">MarDSR_098</name>
</gene>
<evidence type="ECO:0000313" key="1">
    <source>
        <dbReference type="EMBL" id="WNL50137.1"/>
    </source>
</evidence>
<organism evidence="1">
    <name type="scientific">Marseillevirus sp</name>
    <dbReference type="NCBI Taxonomy" id="2809551"/>
    <lineage>
        <taxon>Viruses</taxon>
        <taxon>Varidnaviria</taxon>
        <taxon>Bamfordvirae</taxon>
        <taxon>Nucleocytoviricota</taxon>
        <taxon>Megaviricetes</taxon>
        <taxon>Pimascovirales</taxon>
        <taxon>Pimascovirales incertae sedis</taxon>
        <taxon>Marseilleviridae</taxon>
        <taxon>Marseillevirus</taxon>
    </lineage>
</organism>
<name>A0AA96ELZ8_9VIRU</name>
<reference evidence="1" key="1">
    <citation type="submission" date="2023-07" db="EMBL/GenBank/DDBJ databases">
        <authorList>
            <person name="Xia Y."/>
        </authorList>
    </citation>
    <scope>NUCLEOTIDE SEQUENCE</scope>
    <source>
        <strain evidence="1">E</strain>
    </source>
</reference>
<proteinExistence type="predicted"/>
<accession>A0AA96ELZ8</accession>
<dbReference type="EMBL" id="OR343189">
    <property type="protein sequence ID" value="WNL50137.1"/>
    <property type="molecule type" value="Genomic_DNA"/>
</dbReference>
<protein>
    <submittedName>
        <fullName evidence="1">Uncharacterized protein</fullName>
    </submittedName>
</protein>
<sequence>MSEFYLVGQYGDRDTYFYSIGSTKRLLEFLQEEFGRGEETIVTKITKSGRWERVEPYEEFVSFVEDNDLFRKVSENDGITNVKKAMLAFERMKKKLGRLSPGIRDKGELFACGECQAIFKDLKKCDKDECDCHHFCDCEAFAKVTFL</sequence>